<proteinExistence type="predicted"/>
<dbReference type="EMBL" id="JAAOLE020000001">
    <property type="protein sequence ID" value="NVI44951.1"/>
    <property type="molecule type" value="Genomic_DNA"/>
</dbReference>
<protein>
    <submittedName>
        <fullName evidence="1">Uncharacterized protein</fullName>
    </submittedName>
</protein>
<gene>
    <name evidence="1" type="ORF">HAP48_018740</name>
</gene>
<name>A0A974A066_9BRAD</name>
<reference evidence="1" key="1">
    <citation type="submission" date="2020-06" db="EMBL/GenBank/DDBJ databases">
        <title>Whole Genome Sequence of Bradyrhizobium sp. Strain 1S1.</title>
        <authorList>
            <person name="Bromfield E.S.P."/>
            <person name="Cloutier S."/>
        </authorList>
    </citation>
    <scope>NUCLEOTIDE SEQUENCE [LARGE SCALE GENOMIC DNA]</scope>
    <source>
        <strain evidence="1">1S1</strain>
    </source>
</reference>
<organism evidence="1">
    <name type="scientific">Bradyrhizobium septentrionale</name>
    <dbReference type="NCBI Taxonomy" id="1404411"/>
    <lineage>
        <taxon>Bacteria</taxon>
        <taxon>Pseudomonadati</taxon>
        <taxon>Pseudomonadota</taxon>
        <taxon>Alphaproteobacteria</taxon>
        <taxon>Hyphomicrobiales</taxon>
        <taxon>Nitrobacteraceae</taxon>
        <taxon>Bradyrhizobium</taxon>
    </lineage>
</organism>
<comment type="caution">
    <text evidence="1">The sequence shown here is derived from an EMBL/GenBank/DDBJ whole genome shotgun (WGS) entry which is preliminary data.</text>
</comment>
<dbReference type="RefSeq" id="WP_175612252.1">
    <property type="nucleotide sequence ID" value="NZ_CP088285.1"/>
</dbReference>
<accession>A0A974A066</accession>
<sequence>MTALFDDPMTEAAGAPTDDICEAFERVHRSKCTRCQEFGAANIRGAVMTRTTRAQRWALANVYQRKHPQPSHPLNLRAWWQGYRAFRTTVLPGPDCILVQWCGMWLGIEHDGYTHS</sequence>
<evidence type="ECO:0000313" key="1">
    <source>
        <dbReference type="EMBL" id="NVI44951.1"/>
    </source>
</evidence>
<dbReference type="AlphaFoldDB" id="A0A974A066"/>